<comment type="caution">
    <text evidence="1">The sequence shown here is derived from an EMBL/GenBank/DDBJ whole genome shotgun (WGS) entry which is preliminary data.</text>
</comment>
<dbReference type="RefSeq" id="WP_179536506.1">
    <property type="nucleotide sequence ID" value="NZ_JACBYW010000006.1"/>
</dbReference>
<organism evidence="1 2">
    <name type="scientific">Actinopolyspora biskrensis</name>
    <dbReference type="NCBI Taxonomy" id="1470178"/>
    <lineage>
        <taxon>Bacteria</taxon>
        <taxon>Bacillati</taxon>
        <taxon>Actinomycetota</taxon>
        <taxon>Actinomycetes</taxon>
        <taxon>Actinopolysporales</taxon>
        <taxon>Actinopolysporaceae</taxon>
        <taxon>Actinopolyspora</taxon>
    </lineage>
</organism>
<dbReference type="EMBL" id="JACBYW010000006">
    <property type="protein sequence ID" value="NYH80162.1"/>
    <property type="molecule type" value="Genomic_DNA"/>
</dbReference>
<dbReference type="PANTHER" id="PTHR40036">
    <property type="entry name" value="MACROCIN O-METHYLTRANSFERASE"/>
    <property type="match status" value="1"/>
</dbReference>
<evidence type="ECO:0008006" key="3">
    <source>
        <dbReference type="Google" id="ProtNLM"/>
    </source>
</evidence>
<proteinExistence type="predicted"/>
<accession>A0A852Z2C6</accession>
<dbReference type="Proteomes" id="UP000548304">
    <property type="component" value="Unassembled WGS sequence"/>
</dbReference>
<gene>
    <name evidence="1" type="ORF">FHR84_003511</name>
</gene>
<evidence type="ECO:0000313" key="1">
    <source>
        <dbReference type="EMBL" id="NYH80162.1"/>
    </source>
</evidence>
<evidence type="ECO:0000313" key="2">
    <source>
        <dbReference type="Proteomes" id="UP000548304"/>
    </source>
</evidence>
<dbReference type="InterPro" id="IPR008884">
    <property type="entry name" value="TylF_MeTrfase"/>
</dbReference>
<protein>
    <recommendedName>
        <fullName evidence="3">Macrocin-O-methyltransferase (TylF)</fullName>
    </recommendedName>
</protein>
<sequence length="249" mass="27805">MNHQKLAEAGPAGTAAPDYTDCPERGLAIYSEAFQKVFEYLYTNQIPGDVAEFGTYRGFTAGVIAKMMRFFNGRPRFSAQRGRRLLCYDSFEAFPESDSPVDRVSYEVNHTQSWAPGTGAAPAGTQDEVRDFLATILPEEGFAIVPGFYEQTLLTCPPDHDVALVHLDCDLYASTKLVLDHLVSRGALQDGSVIMCDDYNCNRARDDFGERRAMQETFACSESLYSCTEFFSYGWHGRAFFVHEKSQTG</sequence>
<dbReference type="AlphaFoldDB" id="A0A852Z2C6"/>
<reference evidence="1 2" key="1">
    <citation type="submission" date="2020-07" db="EMBL/GenBank/DDBJ databases">
        <title>Genomic Encyclopedia of Type Strains, Phase III (KMG-III): the genomes of soil and plant-associated and newly described type strains.</title>
        <authorList>
            <person name="Whitman W."/>
        </authorList>
    </citation>
    <scope>NUCLEOTIDE SEQUENCE [LARGE SCALE GENOMIC DNA]</scope>
    <source>
        <strain evidence="1 2">CECT 8576</strain>
    </source>
</reference>
<dbReference type="Pfam" id="PF05711">
    <property type="entry name" value="TylF"/>
    <property type="match status" value="1"/>
</dbReference>
<keyword evidence="2" id="KW-1185">Reference proteome</keyword>
<name>A0A852Z2C6_9ACTN</name>
<dbReference type="InterPro" id="IPR029063">
    <property type="entry name" value="SAM-dependent_MTases_sf"/>
</dbReference>
<dbReference type="PANTHER" id="PTHR40036:SF1">
    <property type="entry name" value="MACROCIN O-METHYLTRANSFERASE"/>
    <property type="match status" value="1"/>
</dbReference>
<dbReference type="Gene3D" id="3.40.50.150">
    <property type="entry name" value="Vaccinia Virus protein VP39"/>
    <property type="match status" value="1"/>
</dbReference>